<dbReference type="Pfam" id="PF00005">
    <property type="entry name" value="ABC_tran"/>
    <property type="match status" value="2"/>
</dbReference>
<dbReference type="GO" id="GO:0006412">
    <property type="term" value="P:translation"/>
    <property type="evidence" value="ECO:0007669"/>
    <property type="project" value="UniProtKB-KW"/>
</dbReference>
<dbReference type="InterPro" id="IPR032781">
    <property type="entry name" value="ABC_tran_Xtn"/>
</dbReference>
<dbReference type="PANTHER" id="PTHR42855:SF1">
    <property type="entry name" value="ABC TRANSPORTER DOMAIN-CONTAINING PROTEIN"/>
    <property type="match status" value="1"/>
</dbReference>
<dbReference type="GO" id="GO:0019843">
    <property type="term" value="F:rRNA binding"/>
    <property type="evidence" value="ECO:0007669"/>
    <property type="project" value="UniProtKB-KW"/>
</dbReference>
<keyword evidence="6" id="KW-0547">Nucleotide-binding</keyword>
<dbReference type="Gene3D" id="3.40.50.300">
    <property type="entry name" value="P-loop containing nucleotide triphosphate hydrolases"/>
    <property type="match status" value="2"/>
</dbReference>
<keyword evidence="5" id="KW-0677">Repeat</keyword>
<evidence type="ECO:0000256" key="1">
    <source>
        <dbReference type="ARBA" id="ARBA00005868"/>
    </source>
</evidence>
<dbReference type="GO" id="GO:0005524">
    <property type="term" value="F:ATP binding"/>
    <property type="evidence" value="ECO:0007669"/>
    <property type="project" value="UniProtKB-KW"/>
</dbReference>
<gene>
    <name evidence="14" type="ORF">EKH83_04170</name>
</gene>
<dbReference type="Proteomes" id="UP000290848">
    <property type="component" value="Unassembled WGS sequence"/>
</dbReference>
<dbReference type="RefSeq" id="WP_128768138.1">
    <property type="nucleotide sequence ID" value="NZ_RXOC01000002.1"/>
</dbReference>
<reference evidence="14 15" key="1">
    <citation type="submission" date="2018-12" db="EMBL/GenBank/DDBJ databases">
        <title>The Draft Genome Sequence of the Soil Bacterium Pedobacter tournemirensis R1.</title>
        <authorList>
            <person name="He J."/>
        </authorList>
    </citation>
    <scope>NUCLEOTIDE SEQUENCE [LARGE SCALE GENOMIC DNA]</scope>
    <source>
        <strain evidence="14 15">R1</strain>
    </source>
</reference>
<evidence type="ECO:0000256" key="7">
    <source>
        <dbReference type="ARBA" id="ARBA00022801"/>
    </source>
</evidence>
<keyword evidence="7" id="KW-0378">Hydrolase</keyword>
<keyword evidence="4" id="KW-0699">rRNA-binding</keyword>
<dbReference type="Pfam" id="PF16326">
    <property type="entry name" value="ABC_tran_CTD"/>
    <property type="match status" value="1"/>
</dbReference>
<dbReference type="InterPro" id="IPR037118">
    <property type="entry name" value="Val-tRNA_synth_C_sf"/>
</dbReference>
<dbReference type="InterPro" id="IPR027417">
    <property type="entry name" value="P-loop_NTPase"/>
</dbReference>
<feature type="domain" description="ABC transporter" evidence="13">
    <location>
        <begin position="4"/>
        <end position="249"/>
    </location>
</feature>
<protein>
    <submittedName>
        <fullName evidence="14">ABC transporter ATP-binding protein</fullName>
    </submittedName>
</protein>
<dbReference type="InterPro" id="IPR051309">
    <property type="entry name" value="ABCF_ATPase"/>
</dbReference>
<organism evidence="14 15">
    <name type="scientific">Arcticibacter tournemirensis</name>
    <dbReference type="NCBI Taxonomy" id="699437"/>
    <lineage>
        <taxon>Bacteria</taxon>
        <taxon>Pseudomonadati</taxon>
        <taxon>Bacteroidota</taxon>
        <taxon>Sphingobacteriia</taxon>
        <taxon>Sphingobacteriales</taxon>
        <taxon>Sphingobacteriaceae</taxon>
        <taxon>Arcticibacter</taxon>
    </lineage>
</organism>
<keyword evidence="3" id="KW-0820">tRNA-binding</keyword>
<dbReference type="InterPro" id="IPR017871">
    <property type="entry name" value="ABC_transporter-like_CS"/>
</dbReference>
<dbReference type="Gene3D" id="1.10.287.380">
    <property type="entry name" value="Valyl-tRNA synthetase, C-terminal domain"/>
    <property type="match status" value="1"/>
</dbReference>
<feature type="coiled-coil region" evidence="12">
    <location>
        <begin position="242"/>
        <end position="269"/>
    </location>
</feature>
<evidence type="ECO:0000256" key="4">
    <source>
        <dbReference type="ARBA" id="ARBA00022730"/>
    </source>
</evidence>
<keyword evidence="9" id="KW-0810">Translation regulation</keyword>
<accession>A0A4Q0MFZ5</accession>
<dbReference type="InterPro" id="IPR003593">
    <property type="entry name" value="AAA+_ATPase"/>
</dbReference>
<keyword evidence="8 14" id="KW-0067">ATP-binding</keyword>
<evidence type="ECO:0000256" key="2">
    <source>
        <dbReference type="ARBA" id="ARBA00022490"/>
    </source>
</evidence>
<evidence type="ECO:0000259" key="13">
    <source>
        <dbReference type="PROSITE" id="PS50893"/>
    </source>
</evidence>
<dbReference type="AlphaFoldDB" id="A0A4Q0MFZ5"/>
<comment type="caution">
    <text evidence="14">The sequence shown here is derived from an EMBL/GenBank/DDBJ whole genome shotgun (WGS) entry which is preliminary data.</text>
</comment>
<dbReference type="InterPro" id="IPR032524">
    <property type="entry name" value="ABC_tran_C"/>
</dbReference>
<dbReference type="GO" id="GO:0003677">
    <property type="term" value="F:DNA binding"/>
    <property type="evidence" value="ECO:0007669"/>
    <property type="project" value="InterPro"/>
</dbReference>
<dbReference type="Pfam" id="PF12848">
    <property type="entry name" value="ABC_tran_Xtn"/>
    <property type="match status" value="1"/>
</dbReference>
<dbReference type="InterPro" id="IPR003439">
    <property type="entry name" value="ABC_transporter-like_ATP-bd"/>
</dbReference>
<dbReference type="SMART" id="SM00382">
    <property type="entry name" value="AAA"/>
    <property type="match status" value="2"/>
</dbReference>
<keyword evidence="2" id="KW-0963">Cytoplasm</keyword>
<dbReference type="PANTHER" id="PTHR42855">
    <property type="entry name" value="ABC TRANSPORTER ATP-BINDING SUBUNIT"/>
    <property type="match status" value="1"/>
</dbReference>
<dbReference type="PROSITE" id="PS00211">
    <property type="entry name" value="ABC_TRANSPORTER_1"/>
    <property type="match status" value="1"/>
</dbReference>
<feature type="domain" description="ABC transporter" evidence="13">
    <location>
        <begin position="314"/>
        <end position="532"/>
    </location>
</feature>
<sequence length="625" mass="71670">MSILSGELLSHAFNDTWLFKDLTFGIAKGQRTSLVGINGSGKSTLLRILAGKMDPNEGKVVKERGLRIGYLEQDPDFGGQNTIADYIFSLDNRQQQVIRRYEELISGADSDSKELHDLMDEISELNAWEYEHEIKTILQRLSIEDQDQKISNLSGGQRKRLALAKLLIDEPDVFILDEPTNHLDIEMIEWLESFLTSGQKTVLMVTHDRYFLDNVCNNILELTRQRLYSYAGKYSYFLEKKSQREEEENSSLQKNRNLLKKELEWMRRQPQARATKSKARIDAFYELEEKTKNLNDNQKVTLSTKVSRQGNKILEMDKVYKSFGDKSIVEDFSYIFKKGDKIGLAGKNGTGKTTLLNLITGTAQPDSGSIVKGETTVFGYYKQTGIDTDQNERVIDVVKNIAEYIMMADGKTITASQLLTHFLFPPAKQHNIVGKLSGGERKRLQLMKVLMKNPNFLILDEPTNDLDIDTLNILEEFLENYNGVLLLVSHDRYLMDRLTNQLFILEGNSKVRLYNGNYTDYRLEKDNTVKTKEPVKNTEPNIPSSPEAAKKNKLSFKEMKELESLEEEIPSTEREIEELSIQLNSGITDHQTLLSLAEEIETKKLRLDEISMRWLELTEIKESVN</sequence>
<dbReference type="PROSITE" id="PS50893">
    <property type="entry name" value="ABC_TRANSPORTER_2"/>
    <property type="match status" value="2"/>
</dbReference>
<dbReference type="CDD" id="cd03221">
    <property type="entry name" value="ABCF_EF-3"/>
    <property type="match status" value="2"/>
</dbReference>
<evidence type="ECO:0000256" key="3">
    <source>
        <dbReference type="ARBA" id="ARBA00022555"/>
    </source>
</evidence>
<comment type="similarity">
    <text evidence="1">Belongs to the ABC transporter superfamily. ABCF family. Translational throttle EttA subfamily.</text>
</comment>
<proteinExistence type="inferred from homology"/>
<evidence type="ECO:0000256" key="5">
    <source>
        <dbReference type="ARBA" id="ARBA00022737"/>
    </source>
</evidence>
<evidence type="ECO:0000256" key="9">
    <source>
        <dbReference type="ARBA" id="ARBA00022845"/>
    </source>
</evidence>
<dbReference type="GO" id="GO:0006417">
    <property type="term" value="P:regulation of translation"/>
    <property type="evidence" value="ECO:0007669"/>
    <property type="project" value="UniProtKB-KW"/>
</dbReference>
<evidence type="ECO:0000313" key="14">
    <source>
        <dbReference type="EMBL" id="RXF71889.1"/>
    </source>
</evidence>
<evidence type="ECO:0000256" key="10">
    <source>
        <dbReference type="ARBA" id="ARBA00022884"/>
    </source>
</evidence>
<dbReference type="FunFam" id="3.40.50.300:FF:000011">
    <property type="entry name" value="Putative ABC transporter ATP-binding component"/>
    <property type="match status" value="1"/>
</dbReference>
<evidence type="ECO:0000256" key="12">
    <source>
        <dbReference type="SAM" id="Coils"/>
    </source>
</evidence>
<keyword evidence="11" id="KW-0648">Protein biosynthesis</keyword>
<keyword evidence="12" id="KW-0175">Coiled coil</keyword>
<keyword evidence="10" id="KW-0694">RNA-binding</keyword>
<evidence type="ECO:0000256" key="11">
    <source>
        <dbReference type="ARBA" id="ARBA00022917"/>
    </source>
</evidence>
<dbReference type="GO" id="GO:0016887">
    <property type="term" value="F:ATP hydrolysis activity"/>
    <property type="evidence" value="ECO:0007669"/>
    <property type="project" value="InterPro"/>
</dbReference>
<evidence type="ECO:0000313" key="15">
    <source>
        <dbReference type="Proteomes" id="UP000290848"/>
    </source>
</evidence>
<dbReference type="SUPFAM" id="SSF52540">
    <property type="entry name" value="P-loop containing nucleoside triphosphate hydrolases"/>
    <property type="match status" value="2"/>
</dbReference>
<name>A0A4Q0MFZ5_9SPHI</name>
<dbReference type="GO" id="GO:0000049">
    <property type="term" value="F:tRNA binding"/>
    <property type="evidence" value="ECO:0007669"/>
    <property type="project" value="UniProtKB-KW"/>
</dbReference>
<evidence type="ECO:0000256" key="6">
    <source>
        <dbReference type="ARBA" id="ARBA00022741"/>
    </source>
</evidence>
<dbReference type="FunFam" id="3.40.50.300:FF:000183">
    <property type="entry name" value="ABC transporter ATP-binding protein yjjK"/>
    <property type="match status" value="1"/>
</dbReference>
<dbReference type="EMBL" id="RXOC01000002">
    <property type="protein sequence ID" value="RXF71889.1"/>
    <property type="molecule type" value="Genomic_DNA"/>
</dbReference>
<evidence type="ECO:0000256" key="8">
    <source>
        <dbReference type="ARBA" id="ARBA00022840"/>
    </source>
</evidence>